<name>A0A645DFT6_9ZZZZ</name>
<dbReference type="EMBL" id="VSSQ01035466">
    <property type="protein sequence ID" value="MPM87683.1"/>
    <property type="molecule type" value="Genomic_DNA"/>
</dbReference>
<evidence type="ECO:0000313" key="1">
    <source>
        <dbReference type="EMBL" id="MPM87683.1"/>
    </source>
</evidence>
<proteinExistence type="predicted"/>
<accession>A0A645DFT6</accession>
<gene>
    <name evidence="1" type="ORF">SDC9_134783</name>
</gene>
<organism evidence="1">
    <name type="scientific">bioreactor metagenome</name>
    <dbReference type="NCBI Taxonomy" id="1076179"/>
    <lineage>
        <taxon>unclassified sequences</taxon>
        <taxon>metagenomes</taxon>
        <taxon>ecological metagenomes</taxon>
    </lineage>
</organism>
<sequence length="85" mass="9485">MRAVELARHGGVQRVVDQRALARAGHARHAGKQPHGKLHRHVLQTVAAGTDHTQRLQLALRGAVRLHALGPATARRCFRKTRLRR</sequence>
<protein>
    <submittedName>
        <fullName evidence="1">Uncharacterized protein</fullName>
    </submittedName>
</protein>
<comment type="caution">
    <text evidence="1">The sequence shown here is derived from an EMBL/GenBank/DDBJ whole genome shotgun (WGS) entry which is preliminary data.</text>
</comment>
<reference evidence="1" key="1">
    <citation type="submission" date="2019-08" db="EMBL/GenBank/DDBJ databases">
        <authorList>
            <person name="Kucharzyk K."/>
            <person name="Murdoch R.W."/>
            <person name="Higgins S."/>
            <person name="Loffler F."/>
        </authorList>
    </citation>
    <scope>NUCLEOTIDE SEQUENCE</scope>
</reference>
<dbReference type="AlphaFoldDB" id="A0A645DFT6"/>